<keyword evidence="1" id="KW-0175">Coiled coil</keyword>
<dbReference type="Proteomes" id="UP000092093">
    <property type="component" value="Unassembled WGS sequence"/>
</dbReference>
<dbReference type="EMBL" id="LJOW01000009">
    <property type="protein sequence ID" value="OBQ45106.1"/>
    <property type="molecule type" value="Genomic_DNA"/>
</dbReference>
<gene>
    <name evidence="2" type="ORF">AN484_03745</name>
</gene>
<feature type="coiled-coil region" evidence="1">
    <location>
        <begin position="128"/>
        <end position="155"/>
    </location>
</feature>
<evidence type="ECO:0000313" key="3">
    <source>
        <dbReference type="Proteomes" id="UP000092093"/>
    </source>
</evidence>
<organism evidence="2 3">
    <name type="scientific">Aphanizomenon flos-aquae WA102</name>
    <dbReference type="NCBI Taxonomy" id="1710896"/>
    <lineage>
        <taxon>Bacteria</taxon>
        <taxon>Bacillati</taxon>
        <taxon>Cyanobacteriota</taxon>
        <taxon>Cyanophyceae</taxon>
        <taxon>Nostocales</taxon>
        <taxon>Aphanizomenonaceae</taxon>
        <taxon>Aphanizomenon</taxon>
    </lineage>
</organism>
<comment type="caution">
    <text evidence="2">The sequence shown here is derived from an EMBL/GenBank/DDBJ whole genome shotgun (WGS) entry which is preliminary data.</text>
</comment>
<proteinExistence type="predicted"/>
<reference evidence="2 3" key="1">
    <citation type="submission" date="2015-09" db="EMBL/GenBank/DDBJ databases">
        <title>Aphanizomenon flos-aquae WA102.</title>
        <authorList>
            <person name="Driscoll C."/>
        </authorList>
    </citation>
    <scope>NUCLEOTIDE SEQUENCE [LARGE SCALE GENOMIC DNA]</scope>
    <source>
        <strain evidence="2">WA102</strain>
    </source>
</reference>
<accession>A0A1B7X6V2</accession>
<protein>
    <submittedName>
        <fullName evidence="2">Uncharacterized protein</fullName>
    </submittedName>
</protein>
<name>A0A1B7X6V2_APHFL</name>
<evidence type="ECO:0000313" key="2">
    <source>
        <dbReference type="EMBL" id="OBQ45106.1"/>
    </source>
</evidence>
<sequence length="320" mass="38295">MDTIYLIFKTTLMNYSELLDIFQSSLCLTNKVFNFLDANYEELNEKNKIRHHILFKMKSTSTTIFKILNQDTENPNFIDFSSAAILTRSILECYKTFYYLTSDTLLAYELEFRLLILELYDTLERQKMIQLLKARELEEIEKQELKEQLDEVKNKIKINQYYQLLELEKEEHQKYKQLFKKDDTCKNLFSEEDKFDKAVMDVAGCFISHYKVLSNRLVKIIPGYEHEEEKIKHRYKFLYKYLSNFVHVSPYSISQHSHLISIDELKKIVLPIVFYLNIANNDILDDFPDLEEELQVKTNNPEIFEGLGEFIEWLRCDIIN</sequence>
<dbReference type="AlphaFoldDB" id="A0A1B7X6V2"/>
<evidence type="ECO:0000256" key="1">
    <source>
        <dbReference type="SAM" id="Coils"/>
    </source>
</evidence>